<proteinExistence type="predicted"/>
<evidence type="ECO:0000313" key="3">
    <source>
        <dbReference type="Proteomes" id="UP000199397"/>
    </source>
</evidence>
<gene>
    <name evidence="2" type="ORF">SAMN05660964_03780</name>
</gene>
<accession>A0A1H4GYT2</accession>
<protein>
    <submittedName>
        <fullName evidence="2">Uncharacterized protein</fullName>
    </submittedName>
</protein>
<evidence type="ECO:0000256" key="1">
    <source>
        <dbReference type="SAM" id="MobiDB-lite"/>
    </source>
</evidence>
<sequence length="123" mass="13658">MAETIDVDDTKKATQTRRTEAQLKEVVNEYIKSGLTITEYCRKTKEVAGTLVKNLEDAGYRMTLGTAQDSTAGGKSLNEPTAGGTQVPSELQIENDMLLNNYTKLLQKYEPDKYKMAMLACID</sequence>
<keyword evidence="3" id="KW-1185">Reference proteome</keyword>
<evidence type="ECO:0000313" key="2">
    <source>
        <dbReference type="EMBL" id="SEB14038.1"/>
    </source>
</evidence>
<name>A0A1H4GYT2_9GAMM</name>
<dbReference type="OrthoDB" id="9842614at2"/>
<dbReference type="AlphaFoldDB" id="A0A1H4GYT2"/>
<dbReference type="STRING" id="525918.SAMN05660964_03780"/>
<dbReference type="Proteomes" id="UP000199397">
    <property type="component" value="Unassembled WGS sequence"/>
</dbReference>
<feature type="region of interest" description="Disordered" evidence="1">
    <location>
        <begin position="66"/>
        <end position="87"/>
    </location>
</feature>
<dbReference type="RefSeq" id="WP_093071160.1">
    <property type="nucleotide sequence ID" value="NZ_FNQP01000048.1"/>
</dbReference>
<reference evidence="2 3" key="1">
    <citation type="submission" date="2016-10" db="EMBL/GenBank/DDBJ databases">
        <authorList>
            <person name="de Groot N.N."/>
        </authorList>
    </citation>
    <scope>NUCLEOTIDE SEQUENCE [LARGE SCALE GENOMIC DNA]</scope>
    <source>
        <strain evidence="2 3">DSM 21228</strain>
    </source>
</reference>
<organism evidence="2 3">
    <name type="scientific">Thiothrix caldifontis</name>
    <dbReference type="NCBI Taxonomy" id="525918"/>
    <lineage>
        <taxon>Bacteria</taxon>
        <taxon>Pseudomonadati</taxon>
        <taxon>Pseudomonadota</taxon>
        <taxon>Gammaproteobacteria</taxon>
        <taxon>Thiotrichales</taxon>
        <taxon>Thiotrichaceae</taxon>
        <taxon>Thiothrix</taxon>
    </lineage>
</organism>
<dbReference type="EMBL" id="FNQP01000048">
    <property type="protein sequence ID" value="SEB14038.1"/>
    <property type="molecule type" value="Genomic_DNA"/>
</dbReference>